<evidence type="ECO:0000256" key="2">
    <source>
        <dbReference type="SAM" id="SignalP"/>
    </source>
</evidence>
<feature type="domain" description="DUF7707" evidence="3">
    <location>
        <begin position="26"/>
        <end position="123"/>
    </location>
</feature>
<dbReference type="InterPro" id="IPR056124">
    <property type="entry name" value="DUF7707"/>
</dbReference>
<gene>
    <name evidence="4" type="ORF">AJ80_00375</name>
</gene>
<accession>A0A2B7Z2I2</accession>
<name>A0A2B7Z2I2_POLH7</name>
<proteinExistence type="predicted"/>
<evidence type="ECO:0000259" key="3">
    <source>
        <dbReference type="Pfam" id="PF24808"/>
    </source>
</evidence>
<feature type="region of interest" description="Disordered" evidence="1">
    <location>
        <begin position="121"/>
        <end position="165"/>
    </location>
</feature>
<feature type="signal peptide" evidence="2">
    <location>
        <begin position="1"/>
        <end position="19"/>
    </location>
</feature>
<keyword evidence="5" id="KW-1185">Reference proteome</keyword>
<dbReference type="Pfam" id="PF24808">
    <property type="entry name" value="DUF7707"/>
    <property type="match status" value="1"/>
</dbReference>
<organism evidence="4 5">
    <name type="scientific">Polytolypa hystricis (strain UAMH7299)</name>
    <dbReference type="NCBI Taxonomy" id="1447883"/>
    <lineage>
        <taxon>Eukaryota</taxon>
        <taxon>Fungi</taxon>
        <taxon>Dikarya</taxon>
        <taxon>Ascomycota</taxon>
        <taxon>Pezizomycotina</taxon>
        <taxon>Eurotiomycetes</taxon>
        <taxon>Eurotiomycetidae</taxon>
        <taxon>Onygenales</taxon>
        <taxon>Onygenales incertae sedis</taxon>
        <taxon>Polytolypa</taxon>
    </lineage>
</organism>
<dbReference type="PANTHER" id="PTHR38118:SF4">
    <property type="match status" value="1"/>
</dbReference>
<protein>
    <recommendedName>
        <fullName evidence="3">DUF7707 domain-containing protein</fullName>
    </recommendedName>
</protein>
<feature type="compositionally biased region" description="Low complexity" evidence="1">
    <location>
        <begin position="151"/>
        <end position="164"/>
    </location>
</feature>
<dbReference type="PANTHER" id="PTHR38118">
    <property type="entry name" value="ANCHORED CELL WALL PROTEIN 11-RELATED"/>
    <property type="match status" value="1"/>
</dbReference>
<sequence length="194" mass="20391">MHSMLAFLAASFLVSGVAAQTFPAGFNPGNIEPDQKSSWCQAQLDTCPKICGGFYKQNRCDSSALTWECTCSNGTVPDVASYKNTLPFFICEAAYGQCIEAHPNDAAGQKECKDEQKKCGSLEAESVEEPTTTASTTSEPTETKAAQTSGTEAATTTTEAAAATSNPAVALRVAEDYSTGIMAAAFLAAFRLLL</sequence>
<comment type="caution">
    <text evidence="4">The sequence shown here is derived from an EMBL/GenBank/DDBJ whole genome shotgun (WGS) entry which is preliminary data.</text>
</comment>
<dbReference type="AlphaFoldDB" id="A0A2B7Z2I2"/>
<dbReference type="EMBL" id="PDNA01000003">
    <property type="protein sequence ID" value="PGH27825.1"/>
    <property type="molecule type" value="Genomic_DNA"/>
</dbReference>
<feature type="compositionally biased region" description="Low complexity" evidence="1">
    <location>
        <begin position="129"/>
        <end position="140"/>
    </location>
</feature>
<reference evidence="4 5" key="1">
    <citation type="submission" date="2017-10" db="EMBL/GenBank/DDBJ databases">
        <title>Comparative genomics in systemic dimorphic fungi from Ajellomycetaceae.</title>
        <authorList>
            <person name="Munoz J.F."/>
            <person name="Mcewen J.G."/>
            <person name="Clay O.K."/>
            <person name="Cuomo C.A."/>
        </authorList>
    </citation>
    <scope>NUCLEOTIDE SEQUENCE [LARGE SCALE GENOMIC DNA]</scope>
    <source>
        <strain evidence="4 5">UAMH7299</strain>
    </source>
</reference>
<feature type="chain" id="PRO_5012112128" description="DUF7707 domain-containing protein" evidence="2">
    <location>
        <begin position="20"/>
        <end position="194"/>
    </location>
</feature>
<evidence type="ECO:0000256" key="1">
    <source>
        <dbReference type="SAM" id="MobiDB-lite"/>
    </source>
</evidence>
<evidence type="ECO:0000313" key="5">
    <source>
        <dbReference type="Proteomes" id="UP000224634"/>
    </source>
</evidence>
<evidence type="ECO:0000313" key="4">
    <source>
        <dbReference type="EMBL" id="PGH27825.1"/>
    </source>
</evidence>
<dbReference type="OrthoDB" id="2121879at2759"/>
<keyword evidence="2" id="KW-0732">Signal</keyword>
<dbReference type="Proteomes" id="UP000224634">
    <property type="component" value="Unassembled WGS sequence"/>
</dbReference>